<proteinExistence type="predicted"/>
<dbReference type="AlphaFoldDB" id="A0A1C0B015"/>
<reference evidence="2 4" key="2">
    <citation type="submission" date="2019-09" db="EMBL/GenBank/DDBJ databases">
        <title>Complete genome sequencing of four Arcobacter species reveals a diverse suite of mobile elements.</title>
        <authorList>
            <person name="Miller W.G."/>
            <person name="Yee E."/>
            <person name="Bono J.L."/>
        </authorList>
    </citation>
    <scope>NUCLEOTIDE SEQUENCE [LARGE SCALE GENOMIC DNA]</scope>
    <source>
        <strain evidence="2 4">CCUG 56899</strain>
    </source>
</reference>
<organism evidence="2 4">
    <name type="scientific">Arcobacter porcinus</name>
    <dbReference type="NCBI Taxonomy" id="1935204"/>
    <lineage>
        <taxon>Bacteria</taxon>
        <taxon>Pseudomonadati</taxon>
        <taxon>Campylobacterota</taxon>
        <taxon>Epsilonproteobacteria</taxon>
        <taxon>Campylobacterales</taxon>
        <taxon>Arcobacteraceae</taxon>
        <taxon>Arcobacter</taxon>
    </lineage>
</organism>
<evidence type="ECO:0000313" key="2">
    <source>
        <dbReference type="EMBL" id="QEP40732.1"/>
    </source>
</evidence>
<dbReference type="InterPro" id="IPR006311">
    <property type="entry name" value="TAT_signal"/>
</dbReference>
<sequence length="74" mass="8073">MADELEQRRQFIKRAGIAATVLAGSVVATAATTERQDRGANSDKGNGVVVGRSNKKEILYKKSLAWNEFYNSAN</sequence>
<gene>
    <name evidence="2" type="primary">fdhK</name>
    <name evidence="1" type="ORF">AAX28_00695</name>
    <name evidence="2" type="ORF">APORC_1132</name>
</gene>
<evidence type="ECO:0000313" key="1">
    <source>
        <dbReference type="EMBL" id="OCL93153.1"/>
    </source>
</evidence>
<name>A0A1C0B015_9BACT</name>
<reference evidence="1 3" key="1">
    <citation type="submission" date="2015-05" db="EMBL/GenBank/DDBJ databases">
        <authorList>
            <person name="Rovetto F."/>
            <person name="Cocolin L."/>
            <person name="Illeghems K."/>
            <person name="Van Nieuwerburgh F."/>
            <person name="Houf K."/>
        </authorList>
    </citation>
    <scope>NUCLEOTIDE SEQUENCE [LARGE SCALE GENOMIC DNA]</scope>
    <source>
        <strain evidence="1 3">117434</strain>
    </source>
</reference>
<dbReference type="EMBL" id="CP036246">
    <property type="protein sequence ID" value="QEP40732.1"/>
    <property type="molecule type" value="Genomic_DNA"/>
</dbReference>
<keyword evidence="3" id="KW-1185">Reference proteome</keyword>
<dbReference type="RefSeq" id="WP_066173607.1">
    <property type="nucleotide sequence ID" value="NZ_CP036246.2"/>
</dbReference>
<accession>A0A1C0B015</accession>
<reference evidence="2 4" key="3">
    <citation type="submission" date="2019-09" db="EMBL/GenBank/DDBJ databases">
        <title>Taxonomic note: a critical rebuttal of the proposed division of the genus Arcobacter into six genera, emended descriptions of Arcobacter anaerophilus and the genus Arcobacter, and an assessment of genus-level boundaries for Epsilonproteobacteria using in silico genomic comparator tools.</title>
        <authorList>
            <person name="On S.L.W."/>
            <person name="Miller W.G."/>
            <person name="Biggs P."/>
            <person name="Cornelius A."/>
            <person name="Vandamme P."/>
        </authorList>
    </citation>
    <scope>NUCLEOTIDE SEQUENCE [LARGE SCALE GENOMIC DNA]</scope>
    <source>
        <strain evidence="2 4">CCUG 56899</strain>
    </source>
</reference>
<dbReference type="Proteomes" id="UP000093159">
    <property type="component" value="Unassembled WGS sequence"/>
</dbReference>
<protein>
    <submittedName>
        <fullName evidence="2">Putative formate dehydrogenase-associated protein</fullName>
    </submittedName>
</protein>
<dbReference type="OrthoDB" id="5373165at2"/>
<evidence type="ECO:0000313" key="4">
    <source>
        <dbReference type="Proteomes" id="UP000322644"/>
    </source>
</evidence>
<dbReference type="Proteomes" id="UP000322644">
    <property type="component" value="Chromosome"/>
</dbReference>
<dbReference type="PROSITE" id="PS51318">
    <property type="entry name" value="TAT"/>
    <property type="match status" value="1"/>
</dbReference>
<evidence type="ECO:0000313" key="3">
    <source>
        <dbReference type="Proteomes" id="UP000093159"/>
    </source>
</evidence>
<dbReference type="KEGG" id="apoc:APORC_1132"/>
<dbReference type="EMBL" id="LDIR01000001">
    <property type="protein sequence ID" value="OCL93153.1"/>
    <property type="molecule type" value="Genomic_DNA"/>
</dbReference>